<accession>A0A1I7TUA1</accession>
<evidence type="ECO:0000259" key="3">
    <source>
        <dbReference type="Pfam" id="PF08652"/>
    </source>
</evidence>
<reference evidence="5" key="1">
    <citation type="submission" date="2016-11" db="UniProtKB">
        <authorList>
            <consortium name="WormBaseParasite"/>
        </authorList>
    </citation>
    <scope>IDENTIFICATION</scope>
</reference>
<organism evidence="4 5">
    <name type="scientific">Caenorhabditis tropicalis</name>
    <dbReference type="NCBI Taxonomy" id="1561998"/>
    <lineage>
        <taxon>Eukaryota</taxon>
        <taxon>Metazoa</taxon>
        <taxon>Ecdysozoa</taxon>
        <taxon>Nematoda</taxon>
        <taxon>Chromadorea</taxon>
        <taxon>Rhabditida</taxon>
        <taxon>Rhabditina</taxon>
        <taxon>Rhabditomorpha</taxon>
        <taxon>Rhabditoidea</taxon>
        <taxon>Rhabditidae</taxon>
        <taxon>Peloderinae</taxon>
        <taxon>Caenorhabditis</taxon>
    </lineage>
</organism>
<feature type="domain" description="RAI1-like" evidence="3">
    <location>
        <begin position="63"/>
        <end position="303"/>
    </location>
</feature>
<dbReference type="InterPro" id="IPR013961">
    <property type="entry name" value="RAI1"/>
</dbReference>
<dbReference type="PANTHER" id="PTHR12395:SF12">
    <property type="entry name" value="DECAPPING NUCLEASE"/>
    <property type="match status" value="1"/>
</dbReference>
<keyword evidence="2" id="KW-0539">Nucleus</keyword>
<dbReference type="GO" id="GO:0004518">
    <property type="term" value="F:nuclease activity"/>
    <property type="evidence" value="ECO:0007669"/>
    <property type="project" value="UniProtKB-KW"/>
</dbReference>
<evidence type="ECO:0000313" key="4">
    <source>
        <dbReference type="Proteomes" id="UP000095282"/>
    </source>
</evidence>
<keyword evidence="4" id="KW-1185">Reference proteome</keyword>
<dbReference type="GO" id="GO:0000956">
    <property type="term" value="P:nuclear-transcribed mRNA catabolic process"/>
    <property type="evidence" value="ECO:0007669"/>
    <property type="project" value="TreeGrafter"/>
</dbReference>
<comment type="similarity">
    <text evidence="1 2">Belongs to the DXO/Dom3Z family.</text>
</comment>
<comment type="subcellular location">
    <subcellularLocation>
        <location evidence="2">Nucleus</location>
    </subcellularLocation>
</comment>
<dbReference type="eggNOG" id="KOG1216">
    <property type="taxonomic scope" value="Eukaryota"/>
</dbReference>
<dbReference type="STRING" id="1561998.A0A1I7TUA1"/>
<dbReference type="GO" id="GO:0000166">
    <property type="term" value="F:nucleotide binding"/>
    <property type="evidence" value="ECO:0007669"/>
    <property type="project" value="UniProtKB-KW"/>
</dbReference>
<dbReference type="GO" id="GO:0046872">
    <property type="term" value="F:metal ion binding"/>
    <property type="evidence" value="ECO:0007669"/>
    <property type="project" value="UniProtKB-KW"/>
</dbReference>
<proteinExistence type="inferred from homology"/>
<keyword evidence="2" id="KW-0378">Hydrolase</keyword>
<dbReference type="AlphaFoldDB" id="A0A1I7TUA1"/>
<dbReference type="PANTHER" id="PTHR12395">
    <property type="entry name" value="DOM-3 RELATED"/>
    <property type="match status" value="1"/>
</dbReference>
<dbReference type="GO" id="GO:0005634">
    <property type="term" value="C:nucleus"/>
    <property type="evidence" value="ECO:0007669"/>
    <property type="project" value="UniProtKB-SubCell"/>
</dbReference>
<evidence type="ECO:0000256" key="1">
    <source>
        <dbReference type="ARBA" id="ARBA00006562"/>
    </source>
</evidence>
<dbReference type="GO" id="GO:0005829">
    <property type="term" value="C:cytosol"/>
    <property type="evidence" value="ECO:0007669"/>
    <property type="project" value="TreeGrafter"/>
</dbReference>
<evidence type="ECO:0000256" key="2">
    <source>
        <dbReference type="RuleBase" id="RU367113"/>
    </source>
</evidence>
<comment type="function">
    <text evidence="2">Decapping enzyme for NAD-capped RNAs: specifically hydrolyzes the nicotinamide adenine dinucleotide (NAD) cap from a subset of RNAs by removing the entire NAD moiety from the 5'-end of an NAD-capped RNA.</text>
</comment>
<dbReference type="Proteomes" id="UP000095282">
    <property type="component" value="Unplaced"/>
</dbReference>
<keyword evidence="2" id="KW-0540">Nuclease</keyword>
<dbReference type="WBParaSite" id="Csp11.Scaffold629.g11850.t1">
    <property type="protein sequence ID" value="Csp11.Scaffold629.g11850.t1"/>
    <property type="gene ID" value="Csp11.Scaffold629.g11850"/>
</dbReference>
<evidence type="ECO:0000313" key="5">
    <source>
        <dbReference type="WBParaSite" id="Csp11.Scaffold629.g11850.t1"/>
    </source>
</evidence>
<name>A0A1I7TUA1_9PELO</name>
<dbReference type="GO" id="GO:0003723">
    <property type="term" value="F:RNA binding"/>
    <property type="evidence" value="ECO:0007669"/>
    <property type="project" value="UniProtKB-KW"/>
</dbReference>
<comment type="cofactor">
    <cofactor evidence="2">
        <name>a divalent metal cation</name>
        <dbReference type="ChEBI" id="CHEBI:60240"/>
    </cofactor>
</comment>
<keyword evidence="2" id="KW-0479">Metal-binding</keyword>
<protein>
    <recommendedName>
        <fullName evidence="2">Decapping nuclease</fullName>
        <ecNumber evidence="2">3.6.1.-</ecNumber>
    </recommendedName>
</protein>
<keyword evidence="2" id="KW-0547">Nucleotide-binding</keyword>
<dbReference type="GO" id="GO:0110155">
    <property type="term" value="P:NAD-cap decapping"/>
    <property type="evidence" value="ECO:0007669"/>
    <property type="project" value="TreeGrafter"/>
</dbReference>
<keyword evidence="2" id="KW-0694">RNA-binding</keyword>
<dbReference type="Pfam" id="PF08652">
    <property type="entry name" value="RAI1"/>
    <property type="match status" value="1"/>
</dbReference>
<sequence>MDTRIRVENVDYYSFGSDLKAIPVSEGGHFPKELNGHKEYLQHSIRQLPLCNLNVKVPQSKISDSKIESLFDYIRQKGFEGKKPDFVTSKELLKSIASMESHMIHVCRIGGVIWIQKADREIPENYGRIFEHFMTRKQGEEMKEEGTNGVFKGTVIHGDKEWSILYSGKVDAVERTPKGNLRHYELKVSNGPTGSSYFYGENSCSHFWQSFFGASPSLIIGSRTDKTPFEKTKLQKYPKFVIYKIQEIRRESIPGEVSELPYRFQWNVEEGKKNIRVFLQLVKNHLKSDGDYLVFSRKPGSFKWNIRVNENTEFSDLVRKYVTV</sequence>
<dbReference type="InterPro" id="IPR039039">
    <property type="entry name" value="RAI1-like_fam"/>
</dbReference>
<dbReference type="EC" id="3.6.1.-" evidence="2"/>
<dbReference type="GO" id="GO:0034353">
    <property type="term" value="F:mRNA 5'-diphosphatase activity"/>
    <property type="evidence" value="ECO:0007669"/>
    <property type="project" value="TreeGrafter"/>
</dbReference>